<dbReference type="SUPFAM" id="SSF52172">
    <property type="entry name" value="CheY-like"/>
    <property type="match status" value="1"/>
</dbReference>
<dbReference type="SMART" id="SM00448">
    <property type="entry name" value="REC"/>
    <property type="match status" value="1"/>
</dbReference>
<feature type="domain" description="OmpR/PhoB-type" evidence="5">
    <location>
        <begin position="124"/>
        <end position="223"/>
    </location>
</feature>
<dbReference type="SMART" id="SM00862">
    <property type="entry name" value="Trans_reg_C"/>
    <property type="match status" value="1"/>
</dbReference>
<dbReference type="Gene3D" id="3.40.50.2300">
    <property type="match status" value="1"/>
</dbReference>
<evidence type="ECO:0000256" key="3">
    <source>
        <dbReference type="PROSITE-ProRule" id="PRU01091"/>
    </source>
</evidence>
<evidence type="ECO:0000259" key="4">
    <source>
        <dbReference type="PROSITE" id="PS50110"/>
    </source>
</evidence>
<evidence type="ECO:0000259" key="5">
    <source>
        <dbReference type="PROSITE" id="PS51755"/>
    </source>
</evidence>
<sequence length="225" mass="25488">MRVLVVDDDIQIIRAMKINLRARGHDVDTAGEGAEALRLAAERHPDVVLLDLGLPDMEGLDVIRRLRGWSQVPIIVLSARHSAGEKVRCLDSGADDYVTKPFGMDELLARMRAAERRSVRGEEAPVVRTASFSIDLGAKRVLRDDEEVRLTPTEWHILEILARNAGQLVSQRRLLHDVWGPAYQSETNYLRVYMAQLRRKLEPDPGRPRYLITEAGRGYRFENAS</sequence>
<dbReference type="Pfam" id="PF00072">
    <property type="entry name" value="Response_reg"/>
    <property type="match status" value="1"/>
</dbReference>
<evidence type="ECO:0000256" key="1">
    <source>
        <dbReference type="ARBA" id="ARBA00023125"/>
    </source>
</evidence>
<feature type="modified residue" description="4-aspartylphosphate" evidence="2">
    <location>
        <position position="51"/>
    </location>
</feature>
<dbReference type="Gene3D" id="6.10.250.690">
    <property type="match status" value="1"/>
</dbReference>
<dbReference type="PANTHER" id="PTHR48111:SF50">
    <property type="entry name" value="KDP OPERON TRANSCRIPTIONAL REGULATORY PROTEIN KDPE"/>
    <property type="match status" value="1"/>
</dbReference>
<dbReference type="Proteomes" id="UP001183390">
    <property type="component" value="Unassembled WGS sequence"/>
</dbReference>
<dbReference type="PROSITE" id="PS50110">
    <property type="entry name" value="RESPONSE_REGULATORY"/>
    <property type="match status" value="1"/>
</dbReference>
<protein>
    <submittedName>
        <fullName evidence="6">Response regulator</fullName>
    </submittedName>
</protein>
<feature type="DNA-binding region" description="OmpR/PhoB-type" evidence="3">
    <location>
        <begin position="124"/>
        <end position="223"/>
    </location>
</feature>
<keyword evidence="2" id="KW-0597">Phosphoprotein</keyword>
<dbReference type="CDD" id="cd00383">
    <property type="entry name" value="trans_reg_C"/>
    <property type="match status" value="1"/>
</dbReference>
<comment type="caution">
    <text evidence="6">The sequence shown here is derived from an EMBL/GenBank/DDBJ whole genome shotgun (WGS) entry which is preliminary data.</text>
</comment>
<dbReference type="EMBL" id="JAVREP010000002">
    <property type="protein sequence ID" value="MDT0327729.1"/>
    <property type="molecule type" value="Genomic_DNA"/>
</dbReference>
<evidence type="ECO:0000256" key="2">
    <source>
        <dbReference type="PROSITE-ProRule" id="PRU00169"/>
    </source>
</evidence>
<proteinExistence type="predicted"/>
<dbReference type="InterPro" id="IPR036388">
    <property type="entry name" value="WH-like_DNA-bd_sf"/>
</dbReference>
<reference evidence="7" key="1">
    <citation type="submission" date="2023-07" db="EMBL/GenBank/DDBJ databases">
        <title>30 novel species of actinomycetes from the DSMZ collection.</title>
        <authorList>
            <person name="Nouioui I."/>
        </authorList>
    </citation>
    <scope>NUCLEOTIDE SEQUENCE [LARGE SCALE GENOMIC DNA]</scope>
    <source>
        <strain evidence="7">DSM 44743</strain>
    </source>
</reference>
<gene>
    <name evidence="6" type="ORF">RM479_04815</name>
</gene>
<evidence type="ECO:0000313" key="7">
    <source>
        <dbReference type="Proteomes" id="UP001183390"/>
    </source>
</evidence>
<keyword evidence="1 3" id="KW-0238">DNA-binding</keyword>
<dbReference type="PANTHER" id="PTHR48111">
    <property type="entry name" value="REGULATOR OF RPOS"/>
    <property type="match status" value="1"/>
</dbReference>
<accession>A0ABU2M565</accession>
<feature type="domain" description="Response regulatory" evidence="4">
    <location>
        <begin position="2"/>
        <end position="115"/>
    </location>
</feature>
<keyword evidence="7" id="KW-1185">Reference proteome</keyword>
<dbReference type="InterPro" id="IPR001867">
    <property type="entry name" value="OmpR/PhoB-type_DNA-bd"/>
</dbReference>
<name>A0ABU2M565_9ACTN</name>
<dbReference type="InterPro" id="IPR039420">
    <property type="entry name" value="WalR-like"/>
</dbReference>
<dbReference type="InterPro" id="IPR011006">
    <property type="entry name" value="CheY-like_superfamily"/>
</dbReference>
<dbReference type="Pfam" id="PF00486">
    <property type="entry name" value="Trans_reg_C"/>
    <property type="match status" value="1"/>
</dbReference>
<organism evidence="6 7">
    <name type="scientific">Nocardiopsis lambiniae</name>
    <dbReference type="NCBI Taxonomy" id="3075539"/>
    <lineage>
        <taxon>Bacteria</taxon>
        <taxon>Bacillati</taxon>
        <taxon>Actinomycetota</taxon>
        <taxon>Actinomycetes</taxon>
        <taxon>Streptosporangiales</taxon>
        <taxon>Nocardiopsidaceae</taxon>
        <taxon>Nocardiopsis</taxon>
    </lineage>
</organism>
<dbReference type="PROSITE" id="PS51755">
    <property type="entry name" value="OMPR_PHOB"/>
    <property type="match status" value="1"/>
</dbReference>
<dbReference type="InterPro" id="IPR001789">
    <property type="entry name" value="Sig_transdc_resp-reg_receiver"/>
</dbReference>
<evidence type="ECO:0000313" key="6">
    <source>
        <dbReference type="EMBL" id="MDT0327729.1"/>
    </source>
</evidence>
<dbReference type="RefSeq" id="WP_311510513.1">
    <property type="nucleotide sequence ID" value="NZ_JAVREP010000002.1"/>
</dbReference>
<dbReference type="CDD" id="cd17620">
    <property type="entry name" value="REC_OmpR_KdpE-like"/>
    <property type="match status" value="1"/>
</dbReference>
<dbReference type="Gene3D" id="1.10.10.10">
    <property type="entry name" value="Winged helix-like DNA-binding domain superfamily/Winged helix DNA-binding domain"/>
    <property type="match status" value="1"/>
</dbReference>